<evidence type="ECO:0008006" key="3">
    <source>
        <dbReference type="Google" id="ProtNLM"/>
    </source>
</evidence>
<keyword evidence="2" id="KW-1185">Reference proteome</keyword>
<proteinExistence type="predicted"/>
<comment type="caution">
    <text evidence="1">The sequence shown here is derived from an EMBL/GenBank/DDBJ whole genome shotgun (WGS) entry which is preliminary data.</text>
</comment>
<dbReference type="EMBL" id="BAAANT010000009">
    <property type="protein sequence ID" value="GAA2139667.1"/>
    <property type="molecule type" value="Genomic_DNA"/>
</dbReference>
<sequence length="186" mass="20375">MTGRLTGLFRTGPSLAVLDREYARAGRVDPAAPIQARHRVTVDAPAAEVWRLITDVGGWPRWCAGVHEVRVDGPELRPGTEFRWRNGKNRIRSTVSTLIPGREISWTGVCSGARAVRRHLLTPAPDGGGTLLTVEESMSGFLLPVFYDSGKLQTATGAWLEALRKTAEREWRDGIQPDQPGSPVPT</sequence>
<dbReference type="InterPro" id="IPR019587">
    <property type="entry name" value="Polyketide_cyclase/dehydratase"/>
</dbReference>
<dbReference type="RefSeq" id="WP_344463463.1">
    <property type="nucleotide sequence ID" value="NZ_BAAANT010000009.1"/>
</dbReference>
<dbReference type="SUPFAM" id="SSF55961">
    <property type="entry name" value="Bet v1-like"/>
    <property type="match status" value="1"/>
</dbReference>
<dbReference type="InterPro" id="IPR023393">
    <property type="entry name" value="START-like_dom_sf"/>
</dbReference>
<gene>
    <name evidence="1" type="ORF">GCM10009760_22210</name>
</gene>
<dbReference type="Gene3D" id="3.30.530.20">
    <property type="match status" value="1"/>
</dbReference>
<name>A0ABN2ZBC1_9ACTN</name>
<organism evidence="1 2">
    <name type="scientific">Kitasatospora kazusensis</name>
    <dbReference type="NCBI Taxonomy" id="407974"/>
    <lineage>
        <taxon>Bacteria</taxon>
        <taxon>Bacillati</taxon>
        <taxon>Actinomycetota</taxon>
        <taxon>Actinomycetes</taxon>
        <taxon>Kitasatosporales</taxon>
        <taxon>Streptomycetaceae</taxon>
        <taxon>Kitasatospora</taxon>
    </lineage>
</organism>
<dbReference type="Pfam" id="PF10604">
    <property type="entry name" value="Polyketide_cyc2"/>
    <property type="match status" value="1"/>
</dbReference>
<protein>
    <recommendedName>
        <fullName evidence="3">SRPBCC domain-containing protein</fullName>
    </recommendedName>
</protein>
<accession>A0ABN2ZBC1</accession>
<reference evidence="1 2" key="1">
    <citation type="journal article" date="2019" name="Int. J. Syst. Evol. Microbiol.">
        <title>The Global Catalogue of Microorganisms (GCM) 10K type strain sequencing project: providing services to taxonomists for standard genome sequencing and annotation.</title>
        <authorList>
            <consortium name="The Broad Institute Genomics Platform"/>
            <consortium name="The Broad Institute Genome Sequencing Center for Infectious Disease"/>
            <person name="Wu L."/>
            <person name="Ma J."/>
        </authorList>
    </citation>
    <scope>NUCLEOTIDE SEQUENCE [LARGE SCALE GENOMIC DNA]</scope>
    <source>
        <strain evidence="1 2">JCM 14560</strain>
    </source>
</reference>
<evidence type="ECO:0000313" key="1">
    <source>
        <dbReference type="EMBL" id="GAA2139667.1"/>
    </source>
</evidence>
<evidence type="ECO:0000313" key="2">
    <source>
        <dbReference type="Proteomes" id="UP001422759"/>
    </source>
</evidence>
<dbReference type="Proteomes" id="UP001422759">
    <property type="component" value="Unassembled WGS sequence"/>
</dbReference>